<gene>
    <name evidence="5" type="ORF">KC01_LOCUS13566</name>
</gene>
<dbReference type="EMBL" id="OZ035837">
    <property type="protein sequence ID" value="CAL1583054.1"/>
    <property type="molecule type" value="Genomic_DNA"/>
</dbReference>
<dbReference type="Pfam" id="PF00018">
    <property type="entry name" value="SH3_1"/>
    <property type="match status" value="1"/>
</dbReference>
<keyword evidence="3" id="KW-0812">Transmembrane</keyword>
<keyword evidence="3" id="KW-1133">Transmembrane helix</keyword>
<dbReference type="InterPro" id="IPR036028">
    <property type="entry name" value="SH3-like_dom_sf"/>
</dbReference>
<dbReference type="FunFam" id="2.30.30.40:FF:000040">
    <property type="entry name" value="kalirin isoform X1"/>
    <property type="match status" value="1"/>
</dbReference>
<dbReference type="InterPro" id="IPR001452">
    <property type="entry name" value="SH3_domain"/>
</dbReference>
<name>A0AAV2K5G2_KNICA</name>
<evidence type="ECO:0000259" key="4">
    <source>
        <dbReference type="PROSITE" id="PS50002"/>
    </source>
</evidence>
<feature type="transmembrane region" description="Helical" evidence="3">
    <location>
        <begin position="159"/>
        <end position="189"/>
    </location>
</feature>
<dbReference type="SUPFAM" id="SSF50044">
    <property type="entry name" value="SH3-domain"/>
    <property type="match status" value="1"/>
</dbReference>
<evidence type="ECO:0000256" key="3">
    <source>
        <dbReference type="SAM" id="Phobius"/>
    </source>
</evidence>
<evidence type="ECO:0000256" key="1">
    <source>
        <dbReference type="ARBA" id="ARBA00022443"/>
    </source>
</evidence>
<keyword evidence="1 2" id="KW-0728">SH3 domain</keyword>
<dbReference type="SMART" id="SM00326">
    <property type="entry name" value="SH3"/>
    <property type="match status" value="1"/>
</dbReference>
<accession>A0AAV2K5G2</accession>
<feature type="transmembrane region" description="Helical" evidence="3">
    <location>
        <begin position="97"/>
        <end position="116"/>
    </location>
</feature>
<dbReference type="Gene3D" id="2.30.30.40">
    <property type="entry name" value="SH3 Domains"/>
    <property type="match status" value="1"/>
</dbReference>
<feature type="transmembrane region" description="Helical" evidence="3">
    <location>
        <begin position="128"/>
        <end position="152"/>
    </location>
</feature>
<feature type="domain" description="SH3" evidence="4">
    <location>
        <begin position="18"/>
        <end position="83"/>
    </location>
</feature>
<sequence>MSKWMSFKLFKESSRLSGGCELTVVLQDFAAGSSSEMSVSTGQTVELLERPSERPGWCLVRSTDRSPPQEGLVPSSALCVSHSRSSVEMDCFFSGKVVWLCCVALLCGSLLCGSVVWLCCVVLLCGSVVWLCCVVLLCGSVVWFCCVALLCGSLLCGSVVWFCCVVLCCVWFCCVALCVVQLCGSVVWLCCALLCDRLVGLV</sequence>
<protein>
    <recommendedName>
        <fullName evidence="4">SH3 domain-containing protein</fullName>
    </recommendedName>
</protein>
<reference evidence="5 6" key="1">
    <citation type="submission" date="2024-04" db="EMBL/GenBank/DDBJ databases">
        <authorList>
            <person name="Waldvogel A.-M."/>
            <person name="Schoenle A."/>
        </authorList>
    </citation>
    <scope>NUCLEOTIDE SEQUENCE [LARGE SCALE GENOMIC DNA]</scope>
</reference>
<evidence type="ECO:0000313" key="5">
    <source>
        <dbReference type="EMBL" id="CAL1583054.1"/>
    </source>
</evidence>
<keyword evidence="6" id="KW-1185">Reference proteome</keyword>
<dbReference type="InterPro" id="IPR028570">
    <property type="entry name" value="Kalirin_TRIO_SH3_1"/>
</dbReference>
<evidence type="ECO:0000313" key="6">
    <source>
        <dbReference type="Proteomes" id="UP001497482"/>
    </source>
</evidence>
<evidence type="ECO:0000256" key="2">
    <source>
        <dbReference type="PROSITE-ProRule" id="PRU00192"/>
    </source>
</evidence>
<organism evidence="5 6">
    <name type="scientific">Knipowitschia caucasica</name>
    <name type="common">Caucasian dwarf goby</name>
    <name type="synonym">Pomatoschistus caucasicus</name>
    <dbReference type="NCBI Taxonomy" id="637954"/>
    <lineage>
        <taxon>Eukaryota</taxon>
        <taxon>Metazoa</taxon>
        <taxon>Chordata</taxon>
        <taxon>Craniata</taxon>
        <taxon>Vertebrata</taxon>
        <taxon>Euteleostomi</taxon>
        <taxon>Actinopterygii</taxon>
        <taxon>Neopterygii</taxon>
        <taxon>Teleostei</taxon>
        <taxon>Neoteleostei</taxon>
        <taxon>Acanthomorphata</taxon>
        <taxon>Gobiaria</taxon>
        <taxon>Gobiiformes</taxon>
        <taxon>Gobioidei</taxon>
        <taxon>Gobiidae</taxon>
        <taxon>Gobiinae</taxon>
        <taxon>Knipowitschia</taxon>
    </lineage>
</organism>
<dbReference type="Proteomes" id="UP001497482">
    <property type="component" value="Chromosome 15"/>
</dbReference>
<dbReference type="PROSITE" id="PS50002">
    <property type="entry name" value="SH3"/>
    <property type="match status" value="1"/>
</dbReference>
<proteinExistence type="predicted"/>
<keyword evidence="3" id="KW-0472">Membrane</keyword>
<dbReference type="AlphaFoldDB" id="A0AAV2K5G2"/>
<dbReference type="CDD" id="cd11852">
    <property type="entry name" value="SH3_Kalirin_1"/>
    <property type="match status" value="1"/>
</dbReference>